<dbReference type="EMBL" id="BPLR01006799">
    <property type="protein sequence ID" value="GIY12535.1"/>
    <property type="molecule type" value="Genomic_DNA"/>
</dbReference>
<evidence type="ECO:0000313" key="2">
    <source>
        <dbReference type="Proteomes" id="UP001054945"/>
    </source>
</evidence>
<sequence length="79" mass="9088">MVINETKEVIFEQVSSERVGRHRNRLGNASPRESVISQWECCFLNTESIPRAECLFSCHLTEHRVPVSGGTTDSERKRR</sequence>
<dbReference type="Proteomes" id="UP001054945">
    <property type="component" value="Unassembled WGS sequence"/>
</dbReference>
<reference evidence="1 2" key="1">
    <citation type="submission" date="2021-06" db="EMBL/GenBank/DDBJ databases">
        <title>Caerostris extrusa draft genome.</title>
        <authorList>
            <person name="Kono N."/>
            <person name="Arakawa K."/>
        </authorList>
    </citation>
    <scope>NUCLEOTIDE SEQUENCE [LARGE SCALE GENOMIC DNA]</scope>
</reference>
<evidence type="ECO:0000313" key="1">
    <source>
        <dbReference type="EMBL" id="GIY12535.1"/>
    </source>
</evidence>
<keyword evidence="2" id="KW-1185">Reference proteome</keyword>
<organism evidence="1 2">
    <name type="scientific">Caerostris extrusa</name>
    <name type="common">Bark spider</name>
    <name type="synonym">Caerostris bankana</name>
    <dbReference type="NCBI Taxonomy" id="172846"/>
    <lineage>
        <taxon>Eukaryota</taxon>
        <taxon>Metazoa</taxon>
        <taxon>Ecdysozoa</taxon>
        <taxon>Arthropoda</taxon>
        <taxon>Chelicerata</taxon>
        <taxon>Arachnida</taxon>
        <taxon>Araneae</taxon>
        <taxon>Araneomorphae</taxon>
        <taxon>Entelegynae</taxon>
        <taxon>Araneoidea</taxon>
        <taxon>Araneidae</taxon>
        <taxon>Caerostris</taxon>
    </lineage>
</organism>
<accession>A0AAV4QTG9</accession>
<comment type="caution">
    <text evidence="1">The sequence shown here is derived from an EMBL/GenBank/DDBJ whole genome shotgun (WGS) entry which is preliminary data.</text>
</comment>
<gene>
    <name evidence="1" type="ORF">CEXT_459771</name>
</gene>
<protein>
    <submittedName>
        <fullName evidence="1">Uncharacterized protein</fullName>
    </submittedName>
</protein>
<proteinExistence type="predicted"/>
<name>A0AAV4QTG9_CAEEX</name>
<dbReference type="AlphaFoldDB" id="A0AAV4QTG9"/>